<gene>
    <name evidence="1" type="ORF">B879_01014</name>
</gene>
<name>K1L6H2_CECL9</name>
<sequence>MKKMQIVFFIMVMVMTIRESYGQFQNITIDSKKKLVISDSNQSDFNSILIAPIESDNQNDSIKLKSILPKEIIIDPALKGKDFYIGEAIQYNMPIKELNGNHTMQIYIPDSTDHYTLQIKELGIGFDGNRR</sequence>
<evidence type="ECO:0000313" key="2">
    <source>
        <dbReference type="Proteomes" id="UP000004478"/>
    </source>
</evidence>
<evidence type="ECO:0000313" key="1">
    <source>
        <dbReference type="EMBL" id="EKB50306.1"/>
    </source>
</evidence>
<dbReference type="RefSeq" id="WP_009184058.1">
    <property type="nucleotide sequence ID" value="NZ_AMGM01000010.1"/>
</dbReference>
<dbReference type="EMBL" id="AMGM01000010">
    <property type="protein sequence ID" value="EKB50306.1"/>
    <property type="molecule type" value="Genomic_DNA"/>
</dbReference>
<keyword evidence="2" id="KW-1185">Reference proteome</keyword>
<organism evidence="1 2">
    <name type="scientific">Cecembia lonarensis (strain CCUG 58316 / KCTC 22772 / LW9)</name>
    <dbReference type="NCBI Taxonomy" id="1225176"/>
    <lineage>
        <taxon>Bacteria</taxon>
        <taxon>Pseudomonadati</taxon>
        <taxon>Bacteroidota</taxon>
        <taxon>Cytophagia</taxon>
        <taxon>Cytophagales</taxon>
        <taxon>Cyclobacteriaceae</taxon>
        <taxon>Cecembia</taxon>
    </lineage>
</organism>
<accession>K1L6H2</accession>
<dbReference type="AlphaFoldDB" id="K1L6H2"/>
<proteinExistence type="predicted"/>
<protein>
    <submittedName>
        <fullName evidence="1">Uncharacterized protein</fullName>
    </submittedName>
</protein>
<dbReference type="Proteomes" id="UP000004478">
    <property type="component" value="Unassembled WGS sequence"/>
</dbReference>
<reference evidence="1 2" key="1">
    <citation type="journal article" date="2012" name="J. Bacteriol.">
        <title>Draft Genome Sequence of Cecembia lonarensis Strain LW9T, Isolated from Lonar Lake, a Haloalkaline Lake in India.</title>
        <authorList>
            <person name="Shivaji S."/>
            <person name="Ara S."/>
            <person name="Singh A."/>
            <person name="Pinnaka A.K."/>
        </authorList>
    </citation>
    <scope>NUCLEOTIDE SEQUENCE [LARGE SCALE GENOMIC DNA]</scope>
    <source>
        <strain evidence="1 2">LW9</strain>
    </source>
</reference>
<dbReference type="OrthoDB" id="827013at2"/>
<comment type="caution">
    <text evidence="1">The sequence shown here is derived from an EMBL/GenBank/DDBJ whole genome shotgun (WGS) entry which is preliminary data.</text>
</comment>